<dbReference type="InterPro" id="IPR001130">
    <property type="entry name" value="TatD-like"/>
</dbReference>
<gene>
    <name evidence="2" type="ORF">CTOB1V02_LOCUS65</name>
</gene>
<reference evidence="2" key="1">
    <citation type="submission" date="2020-11" db="EMBL/GenBank/DDBJ databases">
        <authorList>
            <person name="Tran Van P."/>
        </authorList>
    </citation>
    <scope>NUCLEOTIDE SEQUENCE</scope>
</reference>
<dbReference type="EMBL" id="OB660025">
    <property type="protein sequence ID" value="CAD7222046.1"/>
    <property type="molecule type" value="Genomic_DNA"/>
</dbReference>
<evidence type="ECO:0000256" key="1">
    <source>
        <dbReference type="ARBA" id="ARBA00009275"/>
    </source>
</evidence>
<organism evidence="2">
    <name type="scientific">Cyprideis torosa</name>
    <dbReference type="NCBI Taxonomy" id="163714"/>
    <lineage>
        <taxon>Eukaryota</taxon>
        <taxon>Metazoa</taxon>
        <taxon>Ecdysozoa</taxon>
        <taxon>Arthropoda</taxon>
        <taxon>Crustacea</taxon>
        <taxon>Oligostraca</taxon>
        <taxon>Ostracoda</taxon>
        <taxon>Podocopa</taxon>
        <taxon>Podocopida</taxon>
        <taxon>Cytherocopina</taxon>
        <taxon>Cytheroidea</taxon>
        <taxon>Cytherideidae</taxon>
        <taxon>Cyprideis</taxon>
    </lineage>
</organism>
<dbReference type="PANTHER" id="PTHR46124">
    <property type="entry name" value="D-AMINOACYL-TRNA DEACYLASE"/>
    <property type="match status" value="1"/>
</dbReference>
<comment type="similarity">
    <text evidence="1">Belongs to the metallo-dependent hydrolases superfamily. TatD-type hydrolase family.</text>
</comment>
<dbReference type="GO" id="GO:0016788">
    <property type="term" value="F:hydrolase activity, acting on ester bonds"/>
    <property type="evidence" value="ECO:0007669"/>
    <property type="project" value="InterPro"/>
</dbReference>
<dbReference type="SUPFAM" id="SSF51556">
    <property type="entry name" value="Metallo-dependent hydrolases"/>
    <property type="match status" value="1"/>
</dbReference>
<name>A0A7R8ZFD6_9CRUS</name>
<dbReference type="Gene3D" id="3.20.20.140">
    <property type="entry name" value="Metal-dependent hydrolases"/>
    <property type="match status" value="1"/>
</dbReference>
<accession>A0A7R8ZFD6</accession>
<dbReference type="PANTHER" id="PTHR46124:SF3">
    <property type="entry name" value="HYDROLASE"/>
    <property type="match status" value="1"/>
</dbReference>
<dbReference type="Pfam" id="PF01026">
    <property type="entry name" value="TatD_DNase"/>
    <property type="match status" value="1"/>
</dbReference>
<protein>
    <submittedName>
        <fullName evidence="2">Uncharacterized protein</fullName>
    </submittedName>
</protein>
<sequence length="64" mass="7188">MIETDSPDQPGYRHKGELNKPAYLREVFASVCELRPEPPAELATQLNKNAQQLFQLPPIAEPAE</sequence>
<evidence type="ECO:0000313" key="2">
    <source>
        <dbReference type="EMBL" id="CAD7222046.1"/>
    </source>
</evidence>
<proteinExistence type="inferred from homology"/>
<dbReference type="GO" id="GO:0005829">
    <property type="term" value="C:cytosol"/>
    <property type="evidence" value="ECO:0007669"/>
    <property type="project" value="TreeGrafter"/>
</dbReference>
<dbReference type="InterPro" id="IPR032466">
    <property type="entry name" value="Metal_Hydrolase"/>
</dbReference>
<dbReference type="AlphaFoldDB" id="A0A7R8ZFD6"/>